<proteinExistence type="inferred from homology"/>
<dbReference type="Pfam" id="PF00501">
    <property type="entry name" value="AMP-binding"/>
    <property type="match status" value="1"/>
</dbReference>
<dbReference type="PANTHER" id="PTHR43201:SF5">
    <property type="entry name" value="MEDIUM-CHAIN ACYL-COA LIGASE ACSF2, MITOCHONDRIAL"/>
    <property type="match status" value="1"/>
</dbReference>
<dbReference type="EMBL" id="BJVJ01000004">
    <property type="protein sequence ID" value="GEL21795.1"/>
    <property type="molecule type" value="Genomic_DNA"/>
</dbReference>
<dbReference type="InterPro" id="IPR020845">
    <property type="entry name" value="AMP-binding_CS"/>
</dbReference>
<keyword evidence="7" id="KW-1185">Reference proteome</keyword>
<dbReference type="GO" id="GO:0031956">
    <property type="term" value="F:medium-chain fatty acid-CoA ligase activity"/>
    <property type="evidence" value="ECO:0007669"/>
    <property type="project" value="TreeGrafter"/>
</dbReference>
<evidence type="ECO:0000259" key="5">
    <source>
        <dbReference type="Pfam" id="PF13193"/>
    </source>
</evidence>
<dbReference type="GO" id="GO:0006631">
    <property type="term" value="P:fatty acid metabolic process"/>
    <property type="evidence" value="ECO:0007669"/>
    <property type="project" value="TreeGrafter"/>
</dbReference>
<dbReference type="SUPFAM" id="SSF56801">
    <property type="entry name" value="Acetyl-CoA synthetase-like"/>
    <property type="match status" value="1"/>
</dbReference>
<dbReference type="Pfam" id="PF13193">
    <property type="entry name" value="AMP-binding_C"/>
    <property type="match status" value="1"/>
</dbReference>
<sequence length="534" mass="56998">MTDPAGVPLTERTVPRMLARSAALDPARPFVVTRERSWSHTETQRIVATLAAAFTARGIGEGSRVAIMLPTSPRHVWLLLALAHLRAVPVALNPDASGEVLRYFVADSGCVLGVVDCERAPALTAAAGPDGPPAIVLPEGADDLGELGTADPTPLDPGAASFADTVVVLYTSGSTGMPKATAVTHAQVITCGAIFTDRLGLGPDDRLYTCLPLFHINATAYSLSGALVSGASLALGPHFSATTFWDDVADLGATEVNAMGSMLRILQSRPPRPAERDHSVRTMFVAPLPPDAVELSQRFGLDFATCYAQTEWLPSSMTRPGQGYDRPGATGPVLPWTQVRIVGDDDLPLPAGETGEITLRPRDPYTTFQGYLGKPQETVEAWRNLWFHTGDLGDIGPDGWLHYRGRRKDVIRRRGENIPATVVEDLLAGHPDIAEVAAVSVPAHISEEEVFVFVVPRPGATLSAADVEAHAHDVLPRFMVPSYLVLVPDLPRTATNKIAKLDLADRARAALQHPDSPDAPTRTSAADRVPTTPL</sequence>
<reference evidence="6 7" key="1">
    <citation type="submission" date="2019-07" db="EMBL/GenBank/DDBJ databases">
        <title>Whole genome shotgun sequence of Pseudonocardia sulfidoxydans NBRC 16205.</title>
        <authorList>
            <person name="Hosoyama A."/>
            <person name="Uohara A."/>
            <person name="Ohji S."/>
            <person name="Ichikawa N."/>
        </authorList>
    </citation>
    <scope>NUCLEOTIDE SEQUENCE [LARGE SCALE GENOMIC DNA]</scope>
    <source>
        <strain evidence="6 7">NBRC 16205</strain>
    </source>
</reference>
<dbReference type="Gene3D" id="3.40.50.12780">
    <property type="entry name" value="N-terminal domain of ligase-like"/>
    <property type="match status" value="1"/>
</dbReference>
<feature type="domain" description="AMP-binding enzyme C-terminal" evidence="5">
    <location>
        <begin position="423"/>
        <end position="497"/>
    </location>
</feature>
<comment type="similarity">
    <text evidence="1">Belongs to the ATP-dependent AMP-binding enzyme family.</text>
</comment>
<evidence type="ECO:0000313" key="7">
    <source>
        <dbReference type="Proteomes" id="UP000321685"/>
    </source>
</evidence>
<dbReference type="Proteomes" id="UP000321685">
    <property type="component" value="Unassembled WGS sequence"/>
</dbReference>
<accession>A0A511DAF4</accession>
<evidence type="ECO:0000259" key="4">
    <source>
        <dbReference type="Pfam" id="PF00501"/>
    </source>
</evidence>
<organism evidence="6 7">
    <name type="scientific">Pseudonocardia sulfidoxydans NBRC 16205</name>
    <dbReference type="NCBI Taxonomy" id="1223511"/>
    <lineage>
        <taxon>Bacteria</taxon>
        <taxon>Bacillati</taxon>
        <taxon>Actinomycetota</taxon>
        <taxon>Actinomycetes</taxon>
        <taxon>Pseudonocardiales</taxon>
        <taxon>Pseudonocardiaceae</taxon>
        <taxon>Pseudonocardia</taxon>
    </lineage>
</organism>
<evidence type="ECO:0000313" key="6">
    <source>
        <dbReference type="EMBL" id="GEL21795.1"/>
    </source>
</evidence>
<feature type="region of interest" description="Disordered" evidence="3">
    <location>
        <begin position="510"/>
        <end position="534"/>
    </location>
</feature>
<dbReference type="RefSeq" id="WP_147102520.1">
    <property type="nucleotide sequence ID" value="NZ_BJVJ01000004.1"/>
</dbReference>
<dbReference type="InterPro" id="IPR042099">
    <property type="entry name" value="ANL_N_sf"/>
</dbReference>
<dbReference type="PROSITE" id="PS00455">
    <property type="entry name" value="AMP_BINDING"/>
    <property type="match status" value="1"/>
</dbReference>
<protein>
    <submittedName>
        <fullName evidence="6">ATP-dependent acyl-CoA ligase</fullName>
    </submittedName>
</protein>
<gene>
    <name evidence="6" type="ORF">PSU4_07490</name>
</gene>
<dbReference type="InterPro" id="IPR045851">
    <property type="entry name" value="AMP-bd_C_sf"/>
</dbReference>
<evidence type="ECO:0000256" key="3">
    <source>
        <dbReference type="SAM" id="MobiDB-lite"/>
    </source>
</evidence>
<comment type="caution">
    <text evidence="6">The sequence shown here is derived from an EMBL/GenBank/DDBJ whole genome shotgun (WGS) entry which is preliminary data.</text>
</comment>
<dbReference type="AlphaFoldDB" id="A0A511DAF4"/>
<feature type="domain" description="AMP-dependent synthetase/ligase" evidence="4">
    <location>
        <begin position="19"/>
        <end position="372"/>
    </location>
</feature>
<dbReference type="PANTHER" id="PTHR43201">
    <property type="entry name" value="ACYL-COA SYNTHETASE"/>
    <property type="match status" value="1"/>
</dbReference>
<name>A0A511DAF4_9PSEU</name>
<dbReference type="Gene3D" id="3.30.300.30">
    <property type="match status" value="1"/>
</dbReference>
<dbReference type="OrthoDB" id="2579187at2"/>
<dbReference type="InterPro" id="IPR000873">
    <property type="entry name" value="AMP-dep_synth/lig_dom"/>
</dbReference>
<keyword evidence="2 6" id="KW-0436">Ligase</keyword>
<dbReference type="InterPro" id="IPR025110">
    <property type="entry name" value="AMP-bd_C"/>
</dbReference>
<evidence type="ECO:0000256" key="1">
    <source>
        <dbReference type="ARBA" id="ARBA00006432"/>
    </source>
</evidence>
<evidence type="ECO:0000256" key="2">
    <source>
        <dbReference type="ARBA" id="ARBA00022598"/>
    </source>
</evidence>